<proteinExistence type="predicted"/>
<gene>
    <name evidence="2" type="ORF">HRbin22_02125</name>
</gene>
<evidence type="ECO:0000313" key="2">
    <source>
        <dbReference type="EMBL" id="GBD09863.1"/>
    </source>
</evidence>
<sequence length="679" mass="74973">MRVLRRPAVWTFRLRIPWAVRLALAIALFLPAFPTAISAGDYSQGDAWNPPLTPGAPALAPSGAGQPMREWEVPLRELGEPDPMILYGLLSERPLSVPIPHGLRALELTGRLRSSPGLAGGRLEVHNGDRTLAWIPLSPGELPLHVGLHEGRIDRERLNLSFRLVPPREADPCMFPLTERVELEDLRVRLEGTPEPPHTIAAFWPPDLRSLVLLLPPEPSPDEATAALRLVAFGTRRAIGHPLTVSIRLDGDLLPLDPWDPWTRVVQIKRGEPRTGLRFPEEGFPTLEIQAPSGTADRIVESILRYGEALPFSEVAPQPGATPEAPFPRRITLAELGHPQVQMSGSGPMEFSFFFSQGDLGGPVRGVRFRLVGRMSPVPEGGRASLLVFLNGGLAHAEPIGGGAFDRWIAFPDGLLQRDNTLIIRVDYTPPGGDCRIGMHPLTVFMDGASYLEFQAGRSLGPGFERFPQALLPAFIVGLHPLDESTLNAAAQLVMLLQRATRRPLQPEVRPWEQALSAGMPRVLITRDPEAIKDLRPPLDPRPFRLLDLDGRERFRMDPDRPFIVLEAFEHGGHDLLLLTRWGQTPELHTIASAFDPQLGWYGLSGDVWIWPAGESPVEIRVRGAGLRVEPLPSSPAVWWSRLWPWALGAAFLGLLVFLIWVYPRVVRTRPPGPALPAS</sequence>
<accession>A0A2H5Y8X7</accession>
<comment type="caution">
    <text evidence="2">The sequence shown here is derived from an EMBL/GenBank/DDBJ whole genome shotgun (WGS) entry which is preliminary data.</text>
</comment>
<keyword evidence="1" id="KW-1133">Transmembrane helix</keyword>
<name>A0A2H5Y8X7_9CHLR</name>
<keyword evidence="1" id="KW-0472">Membrane</keyword>
<protein>
    <submittedName>
        <fullName evidence="2">Uncharacterized protein</fullName>
    </submittedName>
</protein>
<evidence type="ECO:0000256" key="1">
    <source>
        <dbReference type="SAM" id="Phobius"/>
    </source>
</evidence>
<dbReference type="Proteomes" id="UP000236642">
    <property type="component" value="Unassembled WGS sequence"/>
</dbReference>
<feature type="transmembrane region" description="Helical" evidence="1">
    <location>
        <begin position="643"/>
        <end position="663"/>
    </location>
</feature>
<dbReference type="Gene3D" id="2.60.120.260">
    <property type="entry name" value="Galactose-binding domain-like"/>
    <property type="match status" value="1"/>
</dbReference>
<organism evidence="2 3">
    <name type="scientific">Candidatus Thermoflexus japonica</name>
    <dbReference type="NCBI Taxonomy" id="2035417"/>
    <lineage>
        <taxon>Bacteria</taxon>
        <taxon>Bacillati</taxon>
        <taxon>Chloroflexota</taxon>
        <taxon>Thermoflexia</taxon>
        <taxon>Thermoflexales</taxon>
        <taxon>Thermoflexaceae</taxon>
        <taxon>Thermoflexus</taxon>
    </lineage>
</organism>
<evidence type="ECO:0000313" key="3">
    <source>
        <dbReference type="Proteomes" id="UP000236642"/>
    </source>
</evidence>
<reference evidence="3" key="1">
    <citation type="submission" date="2017-09" db="EMBL/GenBank/DDBJ databases">
        <title>Metaegenomics of thermophilic ammonia-oxidizing enrichment culture.</title>
        <authorList>
            <person name="Kato S."/>
            <person name="Suzuki K."/>
        </authorList>
    </citation>
    <scope>NUCLEOTIDE SEQUENCE [LARGE SCALE GENOMIC DNA]</scope>
</reference>
<dbReference type="AlphaFoldDB" id="A0A2H5Y8X7"/>
<dbReference type="EMBL" id="BEHY01000075">
    <property type="protein sequence ID" value="GBD09863.1"/>
    <property type="molecule type" value="Genomic_DNA"/>
</dbReference>
<keyword evidence="1" id="KW-0812">Transmembrane</keyword>